<dbReference type="SUPFAM" id="SSF54197">
    <property type="entry name" value="HIT-like"/>
    <property type="match status" value="1"/>
</dbReference>
<dbReference type="InterPro" id="IPR011146">
    <property type="entry name" value="HIT-like"/>
</dbReference>
<evidence type="ECO:0000313" key="6">
    <source>
        <dbReference type="Proteomes" id="UP000823634"/>
    </source>
</evidence>
<comment type="caution">
    <text evidence="5">The sequence shown here is derived from an EMBL/GenBank/DDBJ whole genome shotgun (WGS) entry which is preliminary data.</text>
</comment>
<evidence type="ECO:0000256" key="3">
    <source>
        <dbReference type="PROSITE-ProRule" id="PRU00464"/>
    </source>
</evidence>
<feature type="domain" description="HIT" evidence="4">
    <location>
        <begin position="4"/>
        <end position="112"/>
    </location>
</feature>
<dbReference type="GO" id="GO:0009117">
    <property type="term" value="P:nucleotide metabolic process"/>
    <property type="evidence" value="ECO:0007669"/>
    <property type="project" value="TreeGrafter"/>
</dbReference>
<dbReference type="PANTHER" id="PTHR46648">
    <property type="entry name" value="HIT FAMILY PROTEIN 1"/>
    <property type="match status" value="1"/>
</dbReference>
<feature type="active site" description="Tele-AMP-histidine intermediate" evidence="1">
    <location>
        <position position="98"/>
    </location>
</feature>
<evidence type="ECO:0000256" key="2">
    <source>
        <dbReference type="PIRSR" id="PIRSR601310-3"/>
    </source>
</evidence>
<dbReference type="InterPro" id="IPR036265">
    <property type="entry name" value="HIT-like_sf"/>
</dbReference>
<dbReference type="AlphaFoldDB" id="A0A9D9GUN7"/>
<reference evidence="5" key="2">
    <citation type="journal article" date="2021" name="PeerJ">
        <title>Extensive microbial diversity within the chicken gut microbiome revealed by metagenomics and culture.</title>
        <authorList>
            <person name="Gilroy R."/>
            <person name="Ravi A."/>
            <person name="Getino M."/>
            <person name="Pursley I."/>
            <person name="Horton D.L."/>
            <person name="Alikhan N.F."/>
            <person name="Baker D."/>
            <person name="Gharbi K."/>
            <person name="Hall N."/>
            <person name="Watson M."/>
            <person name="Adriaenssens E.M."/>
            <person name="Foster-Nyarko E."/>
            <person name="Jarju S."/>
            <person name="Secka A."/>
            <person name="Antonio M."/>
            <person name="Oren A."/>
            <person name="Chaudhuri R.R."/>
            <person name="La Ragione R."/>
            <person name="Hildebrand F."/>
            <person name="Pallen M.J."/>
        </authorList>
    </citation>
    <scope>NUCLEOTIDE SEQUENCE</scope>
    <source>
        <strain evidence="5">17113</strain>
    </source>
</reference>
<gene>
    <name evidence="5" type="ORF">IAC61_00335</name>
</gene>
<dbReference type="CDD" id="cd01277">
    <property type="entry name" value="HINT_subgroup"/>
    <property type="match status" value="1"/>
</dbReference>
<dbReference type="InterPro" id="IPR019808">
    <property type="entry name" value="Histidine_triad_CS"/>
</dbReference>
<sequence>MKDVFCRIIDGELPSSKVYEDDDVLAILDISQTTRGHTLVMPKKHCTSFLDCDSETLHKVFDVARRIGQAEVAVLGAKGVNVLTNVGEMAGQSVPHFHVHVIPRYALGEGGFQITMKEQDTSKMNLPALALDIAAALK</sequence>
<dbReference type="Gene3D" id="3.30.428.10">
    <property type="entry name" value="HIT-like"/>
    <property type="match status" value="1"/>
</dbReference>
<dbReference type="PRINTS" id="PR00332">
    <property type="entry name" value="HISTRIAD"/>
</dbReference>
<evidence type="ECO:0000259" key="4">
    <source>
        <dbReference type="PROSITE" id="PS51084"/>
    </source>
</evidence>
<dbReference type="Proteomes" id="UP000823634">
    <property type="component" value="Unassembled WGS sequence"/>
</dbReference>
<name>A0A9D9GUN7_9FIRM</name>
<dbReference type="GO" id="GO:0003824">
    <property type="term" value="F:catalytic activity"/>
    <property type="evidence" value="ECO:0007669"/>
    <property type="project" value="InterPro"/>
</dbReference>
<organism evidence="5 6">
    <name type="scientific">Candidatus Alloenteromonas pullistercoris</name>
    <dbReference type="NCBI Taxonomy" id="2840785"/>
    <lineage>
        <taxon>Bacteria</taxon>
        <taxon>Bacillati</taxon>
        <taxon>Bacillota</taxon>
        <taxon>Bacillota incertae sedis</taxon>
        <taxon>Candidatus Alloenteromonas</taxon>
    </lineage>
</organism>
<dbReference type="InterPro" id="IPR039384">
    <property type="entry name" value="HINT"/>
</dbReference>
<proteinExistence type="predicted"/>
<dbReference type="EMBL" id="JADINA010000002">
    <property type="protein sequence ID" value="MBO8425751.1"/>
    <property type="molecule type" value="Genomic_DNA"/>
</dbReference>
<protein>
    <submittedName>
        <fullName evidence="5">HIT family protein</fullName>
    </submittedName>
</protein>
<accession>A0A9D9GUN7</accession>
<dbReference type="PROSITE" id="PS51084">
    <property type="entry name" value="HIT_2"/>
    <property type="match status" value="1"/>
</dbReference>
<evidence type="ECO:0000313" key="5">
    <source>
        <dbReference type="EMBL" id="MBO8425751.1"/>
    </source>
</evidence>
<dbReference type="Pfam" id="PF01230">
    <property type="entry name" value="HIT"/>
    <property type="match status" value="1"/>
</dbReference>
<feature type="short sequence motif" description="Histidine triad motif" evidence="2 3">
    <location>
        <begin position="96"/>
        <end position="100"/>
    </location>
</feature>
<reference evidence="5" key="1">
    <citation type="submission" date="2020-10" db="EMBL/GenBank/DDBJ databases">
        <authorList>
            <person name="Gilroy R."/>
        </authorList>
    </citation>
    <scope>NUCLEOTIDE SEQUENCE</scope>
    <source>
        <strain evidence="5">17113</strain>
    </source>
</reference>
<evidence type="ECO:0000256" key="1">
    <source>
        <dbReference type="PIRSR" id="PIRSR601310-1"/>
    </source>
</evidence>
<dbReference type="PROSITE" id="PS00892">
    <property type="entry name" value="HIT_1"/>
    <property type="match status" value="1"/>
</dbReference>
<dbReference type="InterPro" id="IPR001310">
    <property type="entry name" value="Histidine_triad_HIT"/>
</dbReference>
<dbReference type="PANTHER" id="PTHR46648:SF1">
    <property type="entry name" value="ADENOSINE 5'-MONOPHOSPHORAMIDASE HNT1"/>
    <property type="match status" value="1"/>
</dbReference>